<keyword evidence="2" id="KW-0238">DNA-binding</keyword>
<dbReference type="InterPro" id="IPR011711">
    <property type="entry name" value="GntR_C"/>
</dbReference>
<dbReference type="GO" id="GO:0003677">
    <property type="term" value="F:DNA binding"/>
    <property type="evidence" value="ECO:0007669"/>
    <property type="project" value="UniProtKB-KW"/>
</dbReference>
<gene>
    <name evidence="5" type="ORF">GCM10010196_20710</name>
</gene>
<keyword evidence="6" id="KW-1185">Reference proteome</keyword>
<protein>
    <submittedName>
        <fullName evidence="5">GntR family transcriptional regulator</fullName>
    </submittedName>
</protein>
<dbReference type="PANTHER" id="PTHR43537">
    <property type="entry name" value="TRANSCRIPTIONAL REGULATOR, GNTR FAMILY"/>
    <property type="match status" value="1"/>
</dbReference>
<dbReference type="Pfam" id="PF07729">
    <property type="entry name" value="FCD"/>
    <property type="match status" value="1"/>
</dbReference>
<dbReference type="Gene3D" id="1.20.120.530">
    <property type="entry name" value="GntR ligand-binding domain-like"/>
    <property type="match status" value="1"/>
</dbReference>
<evidence type="ECO:0000313" key="5">
    <source>
        <dbReference type="EMBL" id="GGR27041.1"/>
    </source>
</evidence>
<organism evidence="5 6">
    <name type="scientific">Agromyces mediolanus</name>
    <name type="common">Corynebacterium mediolanum</name>
    <dbReference type="NCBI Taxonomy" id="41986"/>
    <lineage>
        <taxon>Bacteria</taxon>
        <taxon>Bacillati</taxon>
        <taxon>Actinomycetota</taxon>
        <taxon>Actinomycetes</taxon>
        <taxon>Micrococcales</taxon>
        <taxon>Microbacteriaceae</taxon>
        <taxon>Agromyces</taxon>
    </lineage>
</organism>
<dbReference type="InterPro" id="IPR000524">
    <property type="entry name" value="Tscrpt_reg_HTH_GntR"/>
</dbReference>
<dbReference type="InterPro" id="IPR008920">
    <property type="entry name" value="TF_FadR/GntR_C"/>
</dbReference>
<dbReference type="Proteomes" id="UP000610303">
    <property type="component" value="Unassembled WGS sequence"/>
</dbReference>
<name>A0A918FCG3_AGRME</name>
<dbReference type="InterPro" id="IPR036390">
    <property type="entry name" value="WH_DNA-bd_sf"/>
</dbReference>
<evidence type="ECO:0000256" key="3">
    <source>
        <dbReference type="ARBA" id="ARBA00023163"/>
    </source>
</evidence>
<reference evidence="5" key="2">
    <citation type="submission" date="2020-09" db="EMBL/GenBank/DDBJ databases">
        <authorList>
            <person name="Sun Q."/>
            <person name="Ohkuma M."/>
        </authorList>
    </citation>
    <scope>NUCLEOTIDE SEQUENCE</scope>
    <source>
        <strain evidence="5">JCM 3346</strain>
    </source>
</reference>
<keyword evidence="1" id="KW-0805">Transcription regulation</keyword>
<dbReference type="PROSITE" id="PS50949">
    <property type="entry name" value="HTH_GNTR"/>
    <property type="match status" value="1"/>
</dbReference>
<dbReference type="Gene3D" id="1.10.10.10">
    <property type="entry name" value="Winged helix-like DNA-binding domain superfamily/Winged helix DNA-binding domain"/>
    <property type="match status" value="1"/>
</dbReference>
<dbReference type="AlphaFoldDB" id="A0A918FCG3"/>
<dbReference type="SMART" id="SM00345">
    <property type="entry name" value="HTH_GNTR"/>
    <property type="match status" value="1"/>
</dbReference>
<dbReference type="SMART" id="SM00895">
    <property type="entry name" value="FCD"/>
    <property type="match status" value="1"/>
</dbReference>
<proteinExistence type="predicted"/>
<dbReference type="PANTHER" id="PTHR43537:SF24">
    <property type="entry name" value="GLUCONATE OPERON TRANSCRIPTIONAL REPRESSOR"/>
    <property type="match status" value="1"/>
</dbReference>
<evidence type="ECO:0000256" key="2">
    <source>
        <dbReference type="ARBA" id="ARBA00023125"/>
    </source>
</evidence>
<dbReference type="EMBL" id="BMRJ01000002">
    <property type="protein sequence ID" value="GGR27041.1"/>
    <property type="molecule type" value="Genomic_DNA"/>
</dbReference>
<reference evidence="5" key="1">
    <citation type="journal article" date="2014" name="Int. J. Syst. Evol. Microbiol.">
        <title>Complete genome sequence of Corynebacterium casei LMG S-19264T (=DSM 44701T), isolated from a smear-ripened cheese.</title>
        <authorList>
            <consortium name="US DOE Joint Genome Institute (JGI-PGF)"/>
            <person name="Walter F."/>
            <person name="Albersmeier A."/>
            <person name="Kalinowski J."/>
            <person name="Ruckert C."/>
        </authorList>
    </citation>
    <scope>NUCLEOTIDE SEQUENCE</scope>
    <source>
        <strain evidence="5">JCM 3346</strain>
    </source>
</reference>
<dbReference type="GO" id="GO:0003700">
    <property type="term" value="F:DNA-binding transcription factor activity"/>
    <property type="evidence" value="ECO:0007669"/>
    <property type="project" value="InterPro"/>
</dbReference>
<evidence type="ECO:0000256" key="1">
    <source>
        <dbReference type="ARBA" id="ARBA00023015"/>
    </source>
</evidence>
<feature type="domain" description="HTH gntR-type" evidence="4">
    <location>
        <begin position="55"/>
        <end position="122"/>
    </location>
</feature>
<dbReference type="SUPFAM" id="SSF46785">
    <property type="entry name" value="Winged helix' DNA-binding domain"/>
    <property type="match status" value="1"/>
</dbReference>
<dbReference type="SUPFAM" id="SSF48008">
    <property type="entry name" value="GntR ligand-binding domain-like"/>
    <property type="match status" value="1"/>
</dbReference>
<dbReference type="Pfam" id="PF00392">
    <property type="entry name" value="GntR"/>
    <property type="match status" value="1"/>
</dbReference>
<dbReference type="InterPro" id="IPR036388">
    <property type="entry name" value="WH-like_DNA-bd_sf"/>
</dbReference>
<accession>A0A918FCG3</accession>
<sequence>MIVQTDPETEAQVNEALSTSALAALGEPASSDYELPERTSSSLQATAERMASRYRSVGDTVVEVLRAGILDGTLAPGQKLRQATVAEILGVSRVPVRAALIQLEAEGLVEADGRRGAHVKSLTPRQARELYDVRAVLEVEALRQAMAEMTPDRLERLRDLARIADDENHGAGFVAARAAFYGELYDAEERAVLWDTIERLRLKVGRFVLGWRLHDAPEHERTHTALVEAVASGDVERATAVLRGHLAGIRDAVVARLEADAPD</sequence>
<keyword evidence="3" id="KW-0804">Transcription</keyword>
<dbReference type="CDD" id="cd07377">
    <property type="entry name" value="WHTH_GntR"/>
    <property type="match status" value="1"/>
</dbReference>
<evidence type="ECO:0000259" key="4">
    <source>
        <dbReference type="PROSITE" id="PS50949"/>
    </source>
</evidence>
<comment type="caution">
    <text evidence="5">The sequence shown here is derived from an EMBL/GenBank/DDBJ whole genome shotgun (WGS) entry which is preliminary data.</text>
</comment>
<evidence type="ECO:0000313" key="6">
    <source>
        <dbReference type="Proteomes" id="UP000610303"/>
    </source>
</evidence>